<sequence>MCDIVTDEDKFADDLLMFVMDEYLTNQRFHRNLKQLRTSSPFTIAIRFTVRRILEEHDVEIRNIFNSLLGYGNMMNNFKDFVTKATNAFVLRGYSEKEFIEYCTFIAKLATLCYVNSFRNSISIAATAIVELVKHFKLVGEFTSESWNQLNREVQLQFYKYLPDHSKELSHRCCGCVYGIAKQ</sequence>
<dbReference type="AlphaFoldDB" id="A0AAV2ACC7"/>
<accession>A0AAV2ACC7</accession>
<protein>
    <submittedName>
        <fullName evidence="1">Uncharacterized protein</fullName>
    </submittedName>
</protein>
<organism evidence="1 2">
    <name type="scientific">Larinioides sclopetarius</name>
    <dbReference type="NCBI Taxonomy" id="280406"/>
    <lineage>
        <taxon>Eukaryota</taxon>
        <taxon>Metazoa</taxon>
        <taxon>Ecdysozoa</taxon>
        <taxon>Arthropoda</taxon>
        <taxon>Chelicerata</taxon>
        <taxon>Arachnida</taxon>
        <taxon>Araneae</taxon>
        <taxon>Araneomorphae</taxon>
        <taxon>Entelegynae</taxon>
        <taxon>Araneoidea</taxon>
        <taxon>Araneidae</taxon>
        <taxon>Larinioides</taxon>
    </lineage>
</organism>
<dbReference type="Proteomes" id="UP001497382">
    <property type="component" value="Unassembled WGS sequence"/>
</dbReference>
<evidence type="ECO:0000313" key="1">
    <source>
        <dbReference type="EMBL" id="CAL1281241.1"/>
    </source>
</evidence>
<evidence type="ECO:0000313" key="2">
    <source>
        <dbReference type="Proteomes" id="UP001497382"/>
    </source>
</evidence>
<name>A0AAV2ACC7_9ARAC</name>
<gene>
    <name evidence="1" type="ORF">LARSCL_LOCUS11466</name>
</gene>
<reference evidence="1 2" key="1">
    <citation type="submission" date="2024-04" db="EMBL/GenBank/DDBJ databases">
        <authorList>
            <person name="Rising A."/>
            <person name="Reimegard J."/>
            <person name="Sonavane S."/>
            <person name="Akerstrom W."/>
            <person name="Nylinder S."/>
            <person name="Hedman E."/>
            <person name="Kallberg Y."/>
        </authorList>
    </citation>
    <scope>NUCLEOTIDE SEQUENCE [LARGE SCALE GENOMIC DNA]</scope>
</reference>
<dbReference type="EMBL" id="CAXIEN010000141">
    <property type="protein sequence ID" value="CAL1281241.1"/>
    <property type="molecule type" value="Genomic_DNA"/>
</dbReference>
<keyword evidence="2" id="KW-1185">Reference proteome</keyword>
<proteinExistence type="predicted"/>
<comment type="caution">
    <text evidence="1">The sequence shown here is derived from an EMBL/GenBank/DDBJ whole genome shotgun (WGS) entry which is preliminary data.</text>
</comment>